<evidence type="ECO:0000256" key="1">
    <source>
        <dbReference type="ARBA" id="ARBA00022801"/>
    </source>
</evidence>
<dbReference type="InterPro" id="IPR029058">
    <property type="entry name" value="AB_hydrolase_fold"/>
</dbReference>
<dbReference type="SUPFAM" id="SSF53474">
    <property type="entry name" value="alpha/beta-Hydrolases"/>
    <property type="match status" value="1"/>
</dbReference>
<reference evidence="2 3" key="1">
    <citation type="journal article" date="2014" name="Int. J. Syst. Evol. Microbiol.">
        <title>Phylogenomics and the dynamic genome evolution of the genus Streptococcus.</title>
        <authorList>
            <consortium name="The Broad Institute Genome Sequencing Platform"/>
            <person name="Richards V.P."/>
            <person name="Palmer S.R."/>
            <person name="Pavinski Bitar P.D."/>
            <person name="Qin X."/>
            <person name="Weinstock G.M."/>
            <person name="Highlander S.K."/>
            <person name="Town C.D."/>
            <person name="Burne R.A."/>
            <person name="Stanhope M.J."/>
        </authorList>
    </citation>
    <scope>NUCLEOTIDE SEQUENCE [LARGE SCALE GENOMIC DNA]</scope>
    <source>
        <strain evidence="2 3">NCTC 11558</strain>
    </source>
</reference>
<sequence length="290" mass="31910">MINQQSTINDILKRPEFSGFGEKLFPMDLQLSKALSLQELSSSLPWYSHISTERSVAVLKQLSLSAQTGQTIFYDIYTEKEKGKDPRKARTGLFFFRGEKGASTAIISAGGGFQYVAAIHDSFPHAQELSRQSCNAFALIYRSGARTGSEDLARAIAFLHEHQEQLGIDMTGYSLWGGSAGARMAAWLGNTGPGPYGEKLYPKPSAVIMQYTGLSEVTGQEPATFAAVGTSDWIADYRIMERRIQAIKSKGTPAEIRIYQGLQHGFGLGEGTKAEAWIDQALHFWQEQLA</sequence>
<name>G5JZ41_9STRE</name>
<dbReference type="eggNOG" id="COG0657">
    <property type="taxonomic scope" value="Bacteria"/>
</dbReference>
<comment type="caution">
    <text evidence="2">The sequence shown here is derived from an EMBL/GenBank/DDBJ whole genome shotgun (WGS) entry which is preliminary data.</text>
</comment>
<dbReference type="EMBL" id="AEUW02000001">
    <property type="protein sequence ID" value="EHJ51902.1"/>
    <property type="molecule type" value="Genomic_DNA"/>
</dbReference>
<organism evidence="2 3">
    <name type="scientific">Streptococcus macacae NCTC 11558</name>
    <dbReference type="NCBI Taxonomy" id="764298"/>
    <lineage>
        <taxon>Bacteria</taxon>
        <taxon>Bacillati</taxon>
        <taxon>Bacillota</taxon>
        <taxon>Bacilli</taxon>
        <taxon>Lactobacillales</taxon>
        <taxon>Streptococcaceae</taxon>
        <taxon>Streptococcus</taxon>
    </lineage>
</organism>
<dbReference type="RefSeq" id="WP_003079236.1">
    <property type="nucleotide sequence ID" value="NZ_AEUW02000001.1"/>
</dbReference>
<gene>
    <name evidence="2" type="ORF">STRMA_0458</name>
</gene>
<dbReference type="InterPro" id="IPR050300">
    <property type="entry name" value="GDXG_lipolytic_enzyme"/>
</dbReference>
<dbReference type="PANTHER" id="PTHR48081">
    <property type="entry name" value="AB HYDROLASE SUPERFAMILY PROTEIN C4A8.06C"/>
    <property type="match status" value="1"/>
</dbReference>
<dbReference type="Proteomes" id="UP000003573">
    <property type="component" value="Unassembled WGS sequence"/>
</dbReference>
<accession>G5JZ41</accession>
<keyword evidence="3" id="KW-1185">Reference proteome</keyword>
<dbReference type="Gene3D" id="3.40.50.1820">
    <property type="entry name" value="alpha/beta hydrolase"/>
    <property type="match status" value="1"/>
</dbReference>
<protein>
    <submittedName>
        <fullName evidence="2">Dienelactone hydrolase family protein</fullName>
    </submittedName>
</protein>
<dbReference type="STRING" id="764298.STRMA_0458"/>
<evidence type="ECO:0000313" key="3">
    <source>
        <dbReference type="Proteomes" id="UP000003573"/>
    </source>
</evidence>
<dbReference type="AlphaFoldDB" id="G5JZ41"/>
<dbReference type="PANTHER" id="PTHR48081:SF6">
    <property type="entry name" value="PEPTIDASE S9 PROLYL OLIGOPEPTIDASE CATALYTIC DOMAIN-CONTAINING PROTEIN"/>
    <property type="match status" value="1"/>
</dbReference>
<dbReference type="GO" id="GO:0016787">
    <property type="term" value="F:hydrolase activity"/>
    <property type="evidence" value="ECO:0007669"/>
    <property type="project" value="UniProtKB-KW"/>
</dbReference>
<keyword evidence="1 2" id="KW-0378">Hydrolase</keyword>
<dbReference type="OrthoDB" id="9794725at2"/>
<proteinExistence type="predicted"/>
<evidence type="ECO:0000313" key="2">
    <source>
        <dbReference type="EMBL" id="EHJ51902.1"/>
    </source>
</evidence>